<dbReference type="GeneID" id="9184192"/>
<dbReference type="KEGG" id="tml:GSTUM_00008136001"/>
<organism evidence="1 2">
    <name type="scientific">Tuber melanosporum (strain Mel28)</name>
    <name type="common">Perigord black truffle</name>
    <dbReference type="NCBI Taxonomy" id="656061"/>
    <lineage>
        <taxon>Eukaryota</taxon>
        <taxon>Fungi</taxon>
        <taxon>Dikarya</taxon>
        <taxon>Ascomycota</taxon>
        <taxon>Pezizomycotina</taxon>
        <taxon>Pezizomycetes</taxon>
        <taxon>Pezizales</taxon>
        <taxon>Tuberaceae</taxon>
        <taxon>Tuber</taxon>
    </lineage>
</organism>
<accession>D5GHV6</accession>
<name>D5GHV6_TUBMM</name>
<proteinExistence type="predicted"/>
<dbReference type="HOGENOM" id="CLU_1797853_0_0_1"/>
<protein>
    <submittedName>
        <fullName evidence="1">(Perigord truffle) hypothetical protein</fullName>
    </submittedName>
</protein>
<evidence type="ECO:0000313" key="2">
    <source>
        <dbReference type="Proteomes" id="UP000006911"/>
    </source>
</evidence>
<dbReference type="InParanoid" id="D5GHV6"/>
<sequence>MRPEDPRLMIGHAEIRHAVSRHRFGGYEGSQCIRMIPDRLGSQRITIRQDGLSLPLMFRLFSRVATYLGVYLSPGLSLASLFTDRLVCRSPAFTSELAMAVLLSLFQHLALSIGFFMHEEWEVEGSDLERYVEQYSIDGDSEHC</sequence>
<keyword evidence="2" id="KW-1185">Reference proteome</keyword>
<evidence type="ECO:0000313" key="1">
    <source>
        <dbReference type="EMBL" id="CAZ84099.1"/>
    </source>
</evidence>
<dbReference type="RefSeq" id="XP_002839908.1">
    <property type="nucleotide sequence ID" value="XM_002839862.1"/>
</dbReference>
<dbReference type="AlphaFoldDB" id="D5GHV6"/>
<dbReference type="EMBL" id="FN430321">
    <property type="protein sequence ID" value="CAZ84099.1"/>
    <property type="molecule type" value="Genomic_DNA"/>
</dbReference>
<dbReference type="Proteomes" id="UP000006911">
    <property type="component" value="Unassembled WGS sequence"/>
</dbReference>
<reference evidence="1 2" key="1">
    <citation type="journal article" date="2010" name="Nature">
        <title>Perigord black truffle genome uncovers evolutionary origins and mechanisms of symbiosis.</title>
        <authorList>
            <person name="Martin F."/>
            <person name="Kohler A."/>
            <person name="Murat C."/>
            <person name="Balestrini R."/>
            <person name="Coutinho P.M."/>
            <person name="Jaillon O."/>
            <person name="Montanini B."/>
            <person name="Morin E."/>
            <person name="Noel B."/>
            <person name="Percudani R."/>
            <person name="Porcel B."/>
            <person name="Rubini A."/>
            <person name="Amicucci A."/>
            <person name="Amselem J."/>
            <person name="Anthouard V."/>
            <person name="Arcioni S."/>
            <person name="Artiguenave F."/>
            <person name="Aury J.M."/>
            <person name="Ballario P."/>
            <person name="Bolchi A."/>
            <person name="Brenna A."/>
            <person name="Brun A."/>
            <person name="Buee M."/>
            <person name="Cantarel B."/>
            <person name="Chevalier G."/>
            <person name="Couloux A."/>
            <person name="Da Silva C."/>
            <person name="Denoeud F."/>
            <person name="Duplessis S."/>
            <person name="Ghignone S."/>
            <person name="Hilselberger B."/>
            <person name="Iotti M."/>
            <person name="Marcais B."/>
            <person name="Mello A."/>
            <person name="Miranda M."/>
            <person name="Pacioni G."/>
            <person name="Quesneville H."/>
            <person name="Riccioni C."/>
            <person name="Ruotolo R."/>
            <person name="Splivallo R."/>
            <person name="Stocchi V."/>
            <person name="Tisserant E."/>
            <person name="Viscomi A.R."/>
            <person name="Zambonelli A."/>
            <person name="Zampieri E."/>
            <person name="Henrissat B."/>
            <person name="Lebrun M.H."/>
            <person name="Paolocci F."/>
            <person name="Bonfante P."/>
            <person name="Ottonello S."/>
            <person name="Wincker P."/>
        </authorList>
    </citation>
    <scope>NUCLEOTIDE SEQUENCE [LARGE SCALE GENOMIC DNA]</scope>
    <source>
        <strain evidence="1 2">Mel28</strain>
    </source>
</reference>
<gene>
    <name evidence="1" type="ORF">GSTUM_00008136001</name>
</gene>